<dbReference type="AlphaFoldDB" id="A0A3L8D3Y1"/>
<reference evidence="1 2" key="1">
    <citation type="journal article" date="2018" name="Genome Res.">
        <title>The genomic architecture and molecular evolution of ant odorant receptors.</title>
        <authorList>
            <person name="McKenzie S.K."/>
            <person name="Kronauer D.J.C."/>
        </authorList>
    </citation>
    <scope>NUCLEOTIDE SEQUENCE [LARGE SCALE GENOMIC DNA]</scope>
    <source>
        <strain evidence="1">Clonal line C1</strain>
    </source>
</reference>
<dbReference type="OrthoDB" id="415822at2759"/>
<gene>
    <name evidence="1" type="ORF">DMN91_012728</name>
</gene>
<protein>
    <submittedName>
        <fullName evidence="1">Uncharacterized protein</fullName>
    </submittedName>
</protein>
<evidence type="ECO:0000313" key="1">
    <source>
        <dbReference type="EMBL" id="RLU14841.1"/>
    </source>
</evidence>
<organism evidence="1 2">
    <name type="scientific">Ooceraea biroi</name>
    <name type="common">Clonal raider ant</name>
    <name type="synonym">Cerapachys biroi</name>
    <dbReference type="NCBI Taxonomy" id="2015173"/>
    <lineage>
        <taxon>Eukaryota</taxon>
        <taxon>Metazoa</taxon>
        <taxon>Ecdysozoa</taxon>
        <taxon>Arthropoda</taxon>
        <taxon>Hexapoda</taxon>
        <taxon>Insecta</taxon>
        <taxon>Pterygota</taxon>
        <taxon>Neoptera</taxon>
        <taxon>Endopterygota</taxon>
        <taxon>Hymenoptera</taxon>
        <taxon>Apocrita</taxon>
        <taxon>Aculeata</taxon>
        <taxon>Formicoidea</taxon>
        <taxon>Formicidae</taxon>
        <taxon>Dorylinae</taxon>
        <taxon>Ooceraea</taxon>
    </lineage>
</organism>
<accession>A0A3L8D3Y1</accession>
<proteinExistence type="predicted"/>
<sequence>MWGRCLREWWLPASFNICPGMVRDCVMGSTASVRSTMDGRGGGDALSPPPCLPGGYGPGLLPGPVLRIALPPSCHLVCYADDTLVVAGGSGWRETTRMAEIAVACVVRTIRALGLEVSSHKCEAIFFHDCLRGAPPSAHVMVGNVPVPVGPRVKYLGLTLDGRWSFEDHFVGLAPWLERLAMSISRIMPNLGGPHVKARRLYAGAVRSVALYGASV</sequence>
<dbReference type="Proteomes" id="UP000279307">
    <property type="component" value="Chromosome 14"/>
</dbReference>
<comment type="caution">
    <text evidence="1">The sequence shown here is derived from an EMBL/GenBank/DDBJ whole genome shotgun (WGS) entry which is preliminary data.</text>
</comment>
<name>A0A3L8D3Y1_OOCBI</name>
<evidence type="ECO:0000313" key="2">
    <source>
        <dbReference type="Proteomes" id="UP000279307"/>
    </source>
</evidence>
<dbReference type="EMBL" id="QOIP01000014">
    <property type="protein sequence ID" value="RLU14841.1"/>
    <property type="molecule type" value="Genomic_DNA"/>
</dbReference>